<feature type="transmembrane region" description="Helical" evidence="1">
    <location>
        <begin position="59"/>
        <end position="80"/>
    </location>
</feature>
<organism evidence="2 3">
    <name type="scientific">Ostreobium quekettii</name>
    <dbReference type="NCBI Taxonomy" id="121088"/>
    <lineage>
        <taxon>Eukaryota</taxon>
        <taxon>Viridiplantae</taxon>
        <taxon>Chlorophyta</taxon>
        <taxon>core chlorophytes</taxon>
        <taxon>Ulvophyceae</taxon>
        <taxon>TCBD clade</taxon>
        <taxon>Bryopsidales</taxon>
        <taxon>Ostreobineae</taxon>
        <taxon>Ostreobiaceae</taxon>
        <taxon>Ostreobium</taxon>
    </lineage>
</organism>
<dbReference type="AlphaFoldDB" id="A0A8S1J9Y8"/>
<evidence type="ECO:0000256" key="1">
    <source>
        <dbReference type="SAM" id="Phobius"/>
    </source>
</evidence>
<gene>
    <name evidence="2" type="ORF">OSTQU699_LOCUS9981</name>
</gene>
<proteinExistence type="predicted"/>
<evidence type="ECO:0000313" key="3">
    <source>
        <dbReference type="Proteomes" id="UP000708148"/>
    </source>
</evidence>
<reference evidence="2" key="1">
    <citation type="submission" date="2020-12" db="EMBL/GenBank/DDBJ databases">
        <authorList>
            <person name="Iha C."/>
        </authorList>
    </citation>
    <scope>NUCLEOTIDE SEQUENCE</scope>
</reference>
<dbReference type="Proteomes" id="UP000708148">
    <property type="component" value="Unassembled WGS sequence"/>
</dbReference>
<keyword evidence="1" id="KW-1133">Transmembrane helix</keyword>
<feature type="transmembrane region" description="Helical" evidence="1">
    <location>
        <begin position="100"/>
        <end position="122"/>
    </location>
</feature>
<dbReference type="EMBL" id="CAJHUC010002936">
    <property type="protein sequence ID" value="CAD7704626.1"/>
    <property type="molecule type" value="Genomic_DNA"/>
</dbReference>
<keyword evidence="1" id="KW-0812">Transmembrane</keyword>
<name>A0A8S1J9Y8_9CHLO</name>
<dbReference type="OrthoDB" id="10502081at2759"/>
<comment type="caution">
    <text evidence="2">The sequence shown here is derived from an EMBL/GenBank/DDBJ whole genome shotgun (WGS) entry which is preliminary data.</text>
</comment>
<sequence length="138" mass="16308">MLCHPACLEKHIADRRQSERDHISDEADVCRVCGKKFRVKLLWKWTSNRIFSTTSCGMYFNFAALLFSAFAFFYSAFYLLNSDVTRIQSYKPERQQQRETTLVVGLVVVIAVLMVFVVHRLYHRWKRHQMDAELLDIV</sequence>
<evidence type="ECO:0000313" key="2">
    <source>
        <dbReference type="EMBL" id="CAD7704626.1"/>
    </source>
</evidence>
<keyword evidence="1" id="KW-0472">Membrane</keyword>
<keyword evidence="3" id="KW-1185">Reference proteome</keyword>
<accession>A0A8S1J9Y8</accession>
<protein>
    <submittedName>
        <fullName evidence="2">Uncharacterized protein</fullName>
    </submittedName>
</protein>